<dbReference type="InterPro" id="IPR007345">
    <property type="entry name" value="Polysacch_pyruvyl_Trfase"/>
</dbReference>
<dbReference type="GO" id="GO:0016740">
    <property type="term" value="F:transferase activity"/>
    <property type="evidence" value="ECO:0007669"/>
    <property type="project" value="UniProtKB-KW"/>
</dbReference>
<keyword evidence="2" id="KW-0808">Transferase</keyword>
<name>A0ABY7W0P5_9BACT</name>
<sequence length="413" mass="46390">MKILLAGVPFGRNNIGDEAILEGMVTMLRSIEPAVEICVSTDMQKETRDVLNVETCPLLGFSHVDYSREEAESIIQQQDLFIWSGATGLSDYPDDAMTLVSICRKVNTPVVIFGTGMNSELNPAKFQLQAGRKKDLFRKLSQLTFGTVDFSYIYEKRKLATMLATMKANLAYPRLIALRNEDSQQNLKTHCPGIKSQLGVDLALVLDSDESVFERLDKHTQELLGQDRKKIGLCISAQRQLNNLDEFAARVDEWIVKYEANVFLIAMNPITDAALMETIRKQLRNKQNCTLVKACLQPREVVALSARMDTVISSRLHLLILASINHVPLIGISRGSKVDTFLKRFGLQSCGSVEAVDLAKIDTELKKFFNNPLEFKLKSKKVRAQMLNNQKVALDMLHHVLHEIKENIHACTA</sequence>
<dbReference type="PANTHER" id="PTHR36836">
    <property type="entry name" value="COLANIC ACID BIOSYNTHESIS PROTEIN WCAK"/>
    <property type="match status" value="1"/>
</dbReference>
<feature type="domain" description="Polysaccharide pyruvyl transferase" evidence="1">
    <location>
        <begin position="14"/>
        <end position="334"/>
    </location>
</feature>
<dbReference type="EMBL" id="CP117812">
    <property type="protein sequence ID" value="WDE98559.1"/>
    <property type="molecule type" value="Genomic_DNA"/>
</dbReference>
<reference evidence="2 3" key="1">
    <citation type="submission" date="2023-02" db="EMBL/GenBank/DDBJ databases">
        <title>Genome sequence of Lentisphaera profundi SAORIC-696.</title>
        <authorList>
            <person name="Kim e."/>
            <person name="Cho J.-C."/>
            <person name="Choi A."/>
            <person name="Kang I."/>
        </authorList>
    </citation>
    <scope>NUCLEOTIDE SEQUENCE [LARGE SCALE GENOMIC DNA]</scope>
    <source>
        <strain evidence="2 3">SAORIC-696</strain>
    </source>
</reference>
<organism evidence="2 3">
    <name type="scientific">Lentisphaera profundi</name>
    <dbReference type="NCBI Taxonomy" id="1658616"/>
    <lineage>
        <taxon>Bacteria</taxon>
        <taxon>Pseudomonadati</taxon>
        <taxon>Lentisphaerota</taxon>
        <taxon>Lentisphaeria</taxon>
        <taxon>Lentisphaerales</taxon>
        <taxon>Lentisphaeraceae</taxon>
        <taxon>Lentisphaera</taxon>
    </lineage>
</organism>
<evidence type="ECO:0000259" key="1">
    <source>
        <dbReference type="Pfam" id="PF04230"/>
    </source>
</evidence>
<keyword evidence="3" id="KW-1185">Reference proteome</keyword>
<dbReference type="Pfam" id="PF04230">
    <property type="entry name" value="PS_pyruv_trans"/>
    <property type="match status" value="1"/>
</dbReference>
<proteinExistence type="predicted"/>
<accession>A0ABY7W0P5</accession>
<evidence type="ECO:0000313" key="2">
    <source>
        <dbReference type="EMBL" id="WDE98559.1"/>
    </source>
</evidence>
<protein>
    <submittedName>
        <fullName evidence="2">Polysaccharide pyruvyl transferase family protein</fullName>
    </submittedName>
</protein>
<evidence type="ECO:0000313" key="3">
    <source>
        <dbReference type="Proteomes" id="UP001214250"/>
    </source>
</evidence>
<dbReference type="Proteomes" id="UP001214250">
    <property type="component" value="Chromosome 2"/>
</dbReference>
<gene>
    <name evidence="2" type="ORF">PQO03_11985</name>
</gene>
<dbReference type="RefSeq" id="WP_274153430.1">
    <property type="nucleotide sequence ID" value="NZ_CP117812.1"/>
</dbReference>
<dbReference type="PANTHER" id="PTHR36836:SF1">
    <property type="entry name" value="COLANIC ACID BIOSYNTHESIS PROTEIN WCAK"/>
    <property type="match status" value="1"/>
</dbReference>